<gene>
    <name evidence="2" type="ORF">BKA55DRAFT_546846</name>
</gene>
<evidence type="ECO:0000313" key="2">
    <source>
        <dbReference type="EMBL" id="KAH7208413.1"/>
    </source>
</evidence>
<comment type="caution">
    <text evidence="2">The sequence shown here is derived from an EMBL/GenBank/DDBJ whole genome shotgun (WGS) entry which is preliminary data.</text>
</comment>
<feature type="region of interest" description="Disordered" evidence="1">
    <location>
        <begin position="156"/>
        <end position="178"/>
    </location>
</feature>
<evidence type="ECO:0000256" key="1">
    <source>
        <dbReference type="SAM" id="MobiDB-lite"/>
    </source>
</evidence>
<feature type="region of interest" description="Disordered" evidence="1">
    <location>
        <begin position="1"/>
        <end position="28"/>
    </location>
</feature>
<dbReference type="RefSeq" id="XP_046041316.1">
    <property type="nucleotide sequence ID" value="XM_046190963.1"/>
</dbReference>
<sequence length="178" mass="19301">MPTTATPSRRHIMLSPPPMSPSRAATDYAHQPTLRYLNNRDPATIESPELNKLLTEWEEARNYFQALPHQTVDAQADIDQSPSSISTGDSQDILINHRPKSLTALYKLSDSVNMSTAPTPKDHQSFDLSPAPAVSEISISHITERLSGVLSTAPESLTSLVPGTDQRVHPGPDIAASA</sequence>
<keyword evidence="3" id="KW-1185">Reference proteome</keyword>
<dbReference type="Proteomes" id="UP000720189">
    <property type="component" value="Unassembled WGS sequence"/>
</dbReference>
<protein>
    <submittedName>
        <fullName evidence="2">Uncharacterized protein</fullName>
    </submittedName>
</protein>
<dbReference type="EMBL" id="JAGMUX010000033">
    <property type="protein sequence ID" value="KAH7208413.1"/>
    <property type="molecule type" value="Genomic_DNA"/>
</dbReference>
<accession>A0A9P9FYV1</accession>
<reference evidence="2" key="1">
    <citation type="journal article" date="2021" name="Nat. Commun.">
        <title>Genetic determinants of endophytism in the Arabidopsis root mycobiome.</title>
        <authorList>
            <person name="Mesny F."/>
            <person name="Miyauchi S."/>
            <person name="Thiergart T."/>
            <person name="Pickel B."/>
            <person name="Atanasova L."/>
            <person name="Karlsson M."/>
            <person name="Huettel B."/>
            <person name="Barry K.W."/>
            <person name="Haridas S."/>
            <person name="Chen C."/>
            <person name="Bauer D."/>
            <person name="Andreopoulos W."/>
            <person name="Pangilinan J."/>
            <person name="LaButti K."/>
            <person name="Riley R."/>
            <person name="Lipzen A."/>
            <person name="Clum A."/>
            <person name="Drula E."/>
            <person name="Henrissat B."/>
            <person name="Kohler A."/>
            <person name="Grigoriev I.V."/>
            <person name="Martin F.M."/>
            <person name="Hacquard S."/>
        </authorList>
    </citation>
    <scope>NUCLEOTIDE SEQUENCE</scope>
    <source>
        <strain evidence="2">MPI-CAGE-AT-0023</strain>
    </source>
</reference>
<evidence type="ECO:0000313" key="3">
    <source>
        <dbReference type="Proteomes" id="UP000720189"/>
    </source>
</evidence>
<name>A0A9P9FYV1_FUSRE</name>
<proteinExistence type="predicted"/>
<dbReference type="GeneID" id="70220917"/>
<organism evidence="2 3">
    <name type="scientific">Fusarium redolens</name>
    <dbReference type="NCBI Taxonomy" id="48865"/>
    <lineage>
        <taxon>Eukaryota</taxon>
        <taxon>Fungi</taxon>
        <taxon>Dikarya</taxon>
        <taxon>Ascomycota</taxon>
        <taxon>Pezizomycotina</taxon>
        <taxon>Sordariomycetes</taxon>
        <taxon>Hypocreomycetidae</taxon>
        <taxon>Hypocreales</taxon>
        <taxon>Nectriaceae</taxon>
        <taxon>Fusarium</taxon>
        <taxon>Fusarium redolens species complex</taxon>
    </lineage>
</organism>
<dbReference type="AlphaFoldDB" id="A0A9P9FYV1"/>